<sequence length="89" mass="10017">HDELETYFHEFWQAMHQLRSQSRWGTGSTVPQGLQDKLIKSRLANPGLFNLRQIILAKVDQALHTQTPADPAKDNARLSQEILGGPAMP</sequence>
<proteinExistence type="inferred from homology"/>
<evidence type="ECO:0000256" key="5">
    <source>
        <dbReference type="ARBA" id="ARBA00022723"/>
    </source>
</evidence>
<dbReference type="Proteomes" id="UP000437017">
    <property type="component" value="Unassembled WGS sequence"/>
</dbReference>
<dbReference type="GO" id="GO:0004222">
    <property type="term" value="F:metalloendopeptidase activity"/>
    <property type="evidence" value="ECO:0007669"/>
    <property type="project" value="InterPro"/>
</dbReference>
<evidence type="ECO:0000313" key="17">
    <source>
        <dbReference type="Proteomes" id="UP000437017"/>
    </source>
</evidence>
<evidence type="ECO:0000256" key="13">
    <source>
        <dbReference type="RuleBase" id="RU003435"/>
    </source>
</evidence>
<evidence type="ECO:0000256" key="10">
    <source>
        <dbReference type="ARBA" id="ARBA00039079"/>
    </source>
</evidence>
<dbReference type="PANTHER" id="PTHR11804:SF50">
    <property type="entry name" value="THIMET OLIGOPEPTIDASE"/>
    <property type="match status" value="1"/>
</dbReference>
<gene>
    <name evidence="16" type="ORF">E2I00_010535</name>
</gene>
<dbReference type="InterPro" id="IPR001567">
    <property type="entry name" value="Pept_M3A_M3B_dom"/>
</dbReference>
<organism evidence="16 17">
    <name type="scientific">Balaenoptera physalus</name>
    <name type="common">Fin whale</name>
    <name type="synonym">Balaena physalus</name>
    <dbReference type="NCBI Taxonomy" id="9770"/>
    <lineage>
        <taxon>Eukaryota</taxon>
        <taxon>Metazoa</taxon>
        <taxon>Chordata</taxon>
        <taxon>Craniata</taxon>
        <taxon>Vertebrata</taxon>
        <taxon>Euteleostomi</taxon>
        <taxon>Mammalia</taxon>
        <taxon>Eutheria</taxon>
        <taxon>Laurasiatheria</taxon>
        <taxon>Artiodactyla</taxon>
        <taxon>Whippomorpha</taxon>
        <taxon>Cetacea</taxon>
        <taxon>Mysticeti</taxon>
        <taxon>Balaenopteridae</taxon>
        <taxon>Balaenoptera</taxon>
    </lineage>
</organism>
<dbReference type="GO" id="GO:0006508">
    <property type="term" value="P:proteolysis"/>
    <property type="evidence" value="ECO:0007669"/>
    <property type="project" value="UniProtKB-KW"/>
</dbReference>
<dbReference type="InterPro" id="IPR024077">
    <property type="entry name" value="Neurolysin/TOP_dom2"/>
</dbReference>
<keyword evidence="4 13" id="KW-0645">Protease</keyword>
<evidence type="ECO:0000256" key="14">
    <source>
        <dbReference type="SAM" id="MobiDB-lite"/>
    </source>
</evidence>
<evidence type="ECO:0000256" key="6">
    <source>
        <dbReference type="ARBA" id="ARBA00022801"/>
    </source>
</evidence>
<dbReference type="Pfam" id="PF01432">
    <property type="entry name" value="Peptidase_M3"/>
    <property type="match status" value="1"/>
</dbReference>
<evidence type="ECO:0000256" key="8">
    <source>
        <dbReference type="ARBA" id="ARBA00023049"/>
    </source>
</evidence>
<evidence type="ECO:0000313" key="16">
    <source>
        <dbReference type="EMBL" id="KAB0370529.1"/>
    </source>
</evidence>
<feature type="non-terminal residue" evidence="16">
    <location>
        <position position="1"/>
    </location>
</feature>
<evidence type="ECO:0000256" key="11">
    <source>
        <dbReference type="ARBA" id="ARBA00039633"/>
    </source>
</evidence>
<keyword evidence="3" id="KW-0597">Phosphoprotein</keyword>
<feature type="domain" description="Peptidase M3A/M3B catalytic" evidence="15">
    <location>
        <begin position="26"/>
        <end position="78"/>
    </location>
</feature>
<comment type="subunit">
    <text evidence="2">Monomer.</text>
</comment>
<dbReference type="OrthoDB" id="534666at2759"/>
<dbReference type="AlphaFoldDB" id="A0A643ATR9"/>
<evidence type="ECO:0000256" key="1">
    <source>
        <dbReference type="ARBA" id="ARBA00006040"/>
    </source>
</evidence>
<dbReference type="GO" id="GO:0046872">
    <property type="term" value="F:metal ion binding"/>
    <property type="evidence" value="ECO:0007669"/>
    <property type="project" value="UniProtKB-UniRule"/>
</dbReference>
<evidence type="ECO:0000256" key="9">
    <source>
        <dbReference type="ARBA" id="ARBA00036235"/>
    </source>
</evidence>
<keyword evidence="6 13" id="KW-0378">Hydrolase</keyword>
<evidence type="ECO:0000256" key="2">
    <source>
        <dbReference type="ARBA" id="ARBA00011245"/>
    </source>
</evidence>
<dbReference type="GO" id="GO:0006518">
    <property type="term" value="P:peptide metabolic process"/>
    <property type="evidence" value="ECO:0007669"/>
    <property type="project" value="TreeGrafter"/>
</dbReference>
<dbReference type="GO" id="GO:0005758">
    <property type="term" value="C:mitochondrial intermembrane space"/>
    <property type="evidence" value="ECO:0007669"/>
    <property type="project" value="TreeGrafter"/>
</dbReference>
<name>A0A643ATR9_BALPH</name>
<dbReference type="PANTHER" id="PTHR11804">
    <property type="entry name" value="PROTEASE M3 THIMET OLIGOPEPTIDASE-RELATED"/>
    <property type="match status" value="1"/>
</dbReference>
<evidence type="ECO:0000256" key="7">
    <source>
        <dbReference type="ARBA" id="ARBA00022833"/>
    </source>
</evidence>
<protein>
    <recommendedName>
        <fullName evidence="11">Thimet oligopeptidase</fullName>
        <ecNumber evidence="10">3.4.24.15</ecNumber>
    </recommendedName>
</protein>
<feature type="region of interest" description="Disordered" evidence="14">
    <location>
        <begin position="66"/>
        <end position="89"/>
    </location>
</feature>
<comment type="function">
    <text evidence="12">Involved in the metabolism of neuropeptides under 20 amino acid residues long. Involved in cytoplasmic peptide degradation. Able to degrade the amyloid-beta precursor protein and generate amyloidogenic fragments. Also acts as a regulator of cannabinoid signaling pathway by mediating degradation of hemopressin, an antagonist peptide of the cannabinoid receptor CNR1.</text>
</comment>
<feature type="non-terminal residue" evidence="16">
    <location>
        <position position="89"/>
    </location>
</feature>
<dbReference type="SUPFAM" id="SSF55486">
    <property type="entry name" value="Metalloproteases ('zincins'), catalytic domain"/>
    <property type="match status" value="1"/>
</dbReference>
<keyword evidence="7 13" id="KW-0862">Zinc</keyword>
<keyword evidence="5 13" id="KW-0479">Metal-binding</keyword>
<dbReference type="Gene3D" id="1.10.1370.10">
    <property type="entry name" value="Neurolysin, domain 3"/>
    <property type="match status" value="1"/>
</dbReference>
<evidence type="ECO:0000256" key="4">
    <source>
        <dbReference type="ARBA" id="ARBA00022670"/>
    </source>
</evidence>
<dbReference type="EC" id="3.4.24.15" evidence="10"/>
<keyword evidence="8 13" id="KW-0482">Metalloprotease</keyword>
<keyword evidence="17" id="KW-1185">Reference proteome</keyword>
<evidence type="ECO:0000256" key="3">
    <source>
        <dbReference type="ARBA" id="ARBA00022553"/>
    </source>
</evidence>
<dbReference type="InterPro" id="IPR045090">
    <property type="entry name" value="Pept_M3A_M3B"/>
</dbReference>
<dbReference type="EMBL" id="SGJD01032767">
    <property type="protein sequence ID" value="KAB0370529.1"/>
    <property type="molecule type" value="Genomic_DNA"/>
</dbReference>
<evidence type="ECO:0000259" key="15">
    <source>
        <dbReference type="Pfam" id="PF01432"/>
    </source>
</evidence>
<comment type="catalytic activity">
    <reaction evidence="9">
        <text>Preferential cleavage of bonds with hydrophobic residues at P1, P2 and P3' and a small residue at P1' in substrates of 5 to 15 residues.</text>
        <dbReference type="EC" id="3.4.24.15"/>
    </reaction>
</comment>
<reference evidence="16 17" key="1">
    <citation type="journal article" date="2019" name="PLoS ONE">
        <title>Genomic analyses reveal an absence of contemporary introgressive admixture between fin whales and blue whales, despite known hybrids.</title>
        <authorList>
            <person name="Westbury M.V."/>
            <person name="Petersen B."/>
            <person name="Lorenzen E.D."/>
        </authorList>
    </citation>
    <scope>NUCLEOTIDE SEQUENCE [LARGE SCALE GENOMIC DNA]</scope>
    <source>
        <strain evidence="16">FinWhale-01</strain>
    </source>
</reference>
<comment type="cofactor">
    <cofactor evidence="13">
        <name>Zn(2+)</name>
        <dbReference type="ChEBI" id="CHEBI:29105"/>
    </cofactor>
    <text evidence="13">Binds 1 zinc ion.</text>
</comment>
<comment type="caution">
    <text evidence="16">The sequence shown here is derived from an EMBL/GenBank/DDBJ whole genome shotgun (WGS) entry which is preliminary data.</text>
</comment>
<accession>A0A643ATR9</accession>
<evidence type="ECO:0000256" key="12">
    <source>
        <dbReference type="ARBA" id="ARBA00045978"/>
    </source>
</evidence>
<comment type="similarity">
    <text evidence="1 13">Belongs to the peptidase M3 family.</text>
</comment>